<reference evidence="1" key="1">
    <citation type="submission" date="2018-05" db="EMBL/GenBank/DDBJ databases">
        <authorList>
            <person name="Lanie J.A."/>
            <person name="Ng W.-L."/>
            <person name="Kazmierczak K.M."/>
            <person name="Andrzejewski T.M."/>
            <person name="Davidsen T.M."/>
            <person name="Wayne K.J."/>
            <person name="Tettelin H."/>
            <person name="Glass J.I."/>
            <person name="Rusch D."/>
            <person name="Podicherti R."/>
            <person name="Tsui H.-C.T."/>
            <person name="Winkler M.E."/>
        </authorList>
    </citation>
    <scope>NUCLEOTIDE SEQUENCE</scope>
</reference>
<accession>A0A382EUX2</accession>
<dbReference type="AlphaFoldDB" id="A0A382EUX2"/>
<gene>
    <name evidence="1" type="ORF">METZ01_LOCUS207332</name>
</gene>
<dbReference type="EMBL" id="UINC01046444">
    <property type="protein sequence ID" value="SVB54478.1"/>
    <property type="molecule type" value="Genomic_DNA"/>
</dbReference>
<proteinExistence type="predicted"/>
<sequence>MRKEGIMNCDLTLKQCDKNWDELQNTSNPYSRFCLDCERMVEKVDNSEDLRGIIKAGKCVAYFMEKEPPLVGMIMDNPHTL</sequence>
<organism evidence="1">
    <name type="scientific">marine metagenome</name>
    <dbReference type="NCBI Taxonomy" id="408172"/>
    <lineage>
        <taxon>unclassified sequences</taxon>
        <taxon>metagenomes</taxon>
        <taxon>ecological metagenomes</taxon>
    </lineage>
</organism>
<protein>
    <submittedName>
        <fullName evidence="1">Uncharacterized protein</fullName>
    </submittedName>
</protein>
<name>A0A382EUX2_9ZZZZ</name>
<evidence type="ECO:0000313" key="1">
    <source>
        <dbReference type="EMBL" id="SVB54478.1"/>
    </source>
</evidence>